<dbReference type="Pfam" id="PF02518">
    <property type="entry name" value="HATPase_c"/>
    <property type="match status" value="1"/>
</dbReference>
<dbReference type="KEGG" id="sper:EW093_06845"/>
<keyword evidence="6" id="KW-0418">Kinase</keyword>
<keyword evidence="7" id="KW-1185">Reference proteome</keyword>
<dbReference type="Proteomes" id="UP000323824">
    <property type="component" value="Chromosome"/>
</dbReference>
<dbReference type="PANTHER" id="PTHR43065">
    <property type="entry name" value="SENSOR HISTIDINE KINASE"/>
    <property type="match status" value="1"/>
</dbReference>
<dbReference type="SUPFAM" id="SSF55874">
    <property type="entry name" value="ATPase domain of HSP90 chaperone/DNA topoisomerase II/histidine kinase"/>
    <property type="match status" value="1"/>
</dbReference>
<dbReference type="PANTHER" id="PTHR43065:SF47">
    <property type="match status" value="1"/>
</dbReference>
<dbReference type="AlphaFoldDB" id="A0A5C1Q8P2"/>
<dbReference type="Gene3D" id="3.30.565.10">
    <property type="entry name" value="Histidine kinase-like ATPase, C-terminal domain"/>
    <property type="match status" value="1"/>
</dbReference>
<protein>
    <recommendedName>
        <fullName evidence="2">histidine kinase</fullName>
        <ecNumber evidence="2">2.7.13.3</ecNumber>
    </recommendedName>
</protein>
<keyword evidence="4" id="KW-0175">Coiled coil</keyword>
<reference evidence="6 7" key="1">
    <citation type="submission" date="2019-02" db="EMBL/GenBank/DDBJ databases">
        <authorList>
            <person name="Fomenkov A."/>
            <person name="Dubinina G."/>
            <person name="Grabovich M."/>
            <person name="Vincze T."/>
            <person name="Roberts R.J."/>
        </authorList>
    </citation>
    <scope>NUCLEOTIDE SEQUENCE [LARGE SCALE GENOMIC DNA]</scope>
    <source>
        <strain evidence="6 7">P</strain>
    </source>
</reference>
<accession>A0A5C1Q8P2</accession>
<sequence>MNKKPSIIMDIEGNNCIFNKEANKVFNLDLLDDIRELFPDIYLDKDMESQNCIKKNTKISYPINLTLFKNTNHWLIEIKDSLECQWDEFVKCQRLLHVLFLDLISINSEKDLYKTLIIKARKILNIDRIGILLFDSQNGKIKGTWGTNRWGEVVDQSSYEGYLAEKDSYKESLDFKNYAVYNHDTYLYDDGEIIGRGWNTKSIFYAGQKPVGWISCDNSISKKPLPIWKKEILGELARMTGEFLFNLRLENHLKSEVEKKTVKLNKTIQELKETQDNLIEAEKLASIGSLISGVAHEINTPIGVALTGVSHIEETTKDLMEKIDGGRLKKKDLDIFVNDSLYSSTLCVSSLKRAGELVNIFKQLSVDQESTNNEELNLSELVENVLLSIKYSTKLNGIKVETDIDKNINFIGNPKSFYQILTNLINNSIVHGFINIPKPLIKISGRIISGKIDVNYSDNGVGIPKKLHKKVFEPFYTTKRNQGNTGLGLNIIYNSVLKQGGKISIKDHKDKGTQFNIQFNI</sequence>
<dbReference type="InterPro" id="IPR005467">
    <property type="entry name" value="His_kinase_dom"/>
</dbReference>
<organism evidence="6 7">
    <name type="scientific">Thiospirochaeta perfilievii</name>
    <dbReference type="NCBI Taxonomy" id="252967"/>
    <lineage>
        <taxon>Bacteria</taxon>
        <taxon>Pseudomonadati</taxon>
        <taxon>Spirochaetota</taxon>
        <taxon>Spirochaetia</taxon>
        <taxon>Spirochaetales</taxon>
        <taxon>Spirochaetaceae</taxon>
        <taxon>Thiospirochaeta</taxon>
    </lineage>
</organism>
<dbReference type="SMART" id="SM00387">
    <property type="entry name" value="HATPase_c"/>
    <property type="match status" value="1"/>
</dbReference>
<dbReference type="CDD" id="cd00075">
    <property type="entry name" value="HATPase"/>
    <property type="match status" value="1"/>
</dbReference>
<evidence type="ECO:0000259" key="5">
    <source>
        <dbReference type="PROSITE" id="PS50109"/>
    </source>
</evidence>
<dbReference type="GO" id="GO:0000155">
    <property type="term" value="F:phosphorelay sensor kinase activity"/>
    <property type="evidence" value="ECO:0007669"/>
    <property type="project" value="InterPro"/>
</dbReference>
<name>A0A5C1Q8P2_9SPIO</name>
<reference evidence="6 7" key="2">
    <citation type="submission" date="2019-09" db="EMBL/GenBank/DDBJ databases">
        <title>Complete Genome Sequence and Methylome Analysis of free living Spirochaetas.</title>
        <authorList>
            <person name="Leshcheva N."/>
            <person name="Mikheeva N."/>
        </authorList>
    </citation>
    <scope>NUCLEOTIDE SEQUENCE [LARGE SCALE GENOMIC DNA]</scope>
    <source>
        <strain evidence="6 7">P</strain>
    </source>
</reference>
<evidence type="ECO:0000313" key="7">
    <source>
        <dbReference type="Proteomes" id="UP000323824"/>
    </source>
</evidence>
<feature type="domain" description="Histidine kinase" evidence="5">
    <location>
        <begin position="293"/>
        <end position="521"/>
    </location>
</feature>
<keyword evidence="6" id="KW-0808">Transferase</keyword>
<comment type="catalytic activity">
    <reaction evidence="1">
        <text>ATP + protein L-histidine = ADP + protein N-phospho-L-histidine.</text>
        <dbReference type="EC" id="2.7.13.3"/>
    </reaction>
</comment>
<dbReference type="EMBL" id="CP035807">
    <property type="protein sequence ID" value="QEN04425.1"/>
    <property type="molecule type" value="Genomic_DNA"/>
</dbReference>
<dbReference type="Gene3D" id="1.10.287.130">
    <property type="match status" value="1"/>
</dbReference>
<dbReference type="EC" id="2.7.13.3" evidence="2"/>
<dbReference type="RefSeq" id="WP_149567672.1">
    <property type="nucleotide sequence ID" value="NZ_CP035807.1"/>
</dbReference>
<gene>
    <name evidence="6" type="ORF">EW093_06845</name>
</gene>
<dbReference type="PRINTS" id="PR00344">
    <property type="entry name" value="BCTRLSENSOR"/>
</dbReference>
<evidence type="ECO:0000313" key="6">
    <source>
        <dbReference type="EMBL" id="QEN04425.1"/>
    </source>
</evidence>
<dbReference type="InterPro" id="IPR003661">
    <property type="entry name" value="HisK_dim/P_dom"/>
</dbReference>
<dbReference type="CDD" id="cd00082">
    <property type="entry name" value="HisKA"/>
    <property type="match status" value="1"/>
</dbReference>
<keyword evidence="3" id="KW-0597">Phosphoprotein</keyword>
<dbReference type="InterPro" id="IPR036890">
    <property type="entry name" value="HATPase_C_sf"/>
</dbReference>
<evidence type="ECO:0000256" key="3">
    <source>
        <dbReference type="ARBA" id="ARBA00022553"/>
    </source>
</evidence>
<feature type="coiled-coil region" evidence="4">
    <location>
        <begin position="254"/>
        <end position="284"/>
    </location>
</feature>
<evidence type="ECO:0000256" key="1">
    <source>
        <dbReference type="ARBA" id="ARBA00000085"/>
    </source>
</evidence>
<proteinExistence type="predicted"/>
<dbReference type="InterPro" id="IPR003594">
    <property type="entry name" value="HATPase_dom"/>
</dbReference>
<dbReference type="OrthoDB" id="312445at2"/>
<evidence type="ECO:0000256" key="2">
    <source>
        <dbReference type="ARBA" id="ARBA00012438"/>
    </source>
</evidence>
<evidence type="ECO:0000256" key="4">
    <source>
        <dbReference type="SAM" id="Coils"/>
    </source>
</evidence>
<dbReference type="PROSITE" id="PS50109">
    <property type="entry name" value="HIS_KIN"/>
    <property type="match status" value="1"/>
</dbReference>
<dbReference type="InterPro" id="IPR004358">
    <property type="entry name" value="Sig_transdc_His_kin-like_C"/>
</dbReference>